<evidence type="ECO:0008006" key="3">
    <source>
        <dbReference type="Google" id="ProtNLM"/>
    </source>
</evidence>
<name>A0ABT3SII8_9MYCO</name>
<reference evidence="1 2" key="1">
    <citation type="submission" date="2022-11" db="EMBL/GenBank/DDBJ databases">
        <title>Mycobacterium sp. nov.</title>
        <authorList>
            <person name="Papic B."/>
            <person name="Spicic S."/>
            <person name="Duvnjak S."/>
        </authorList>
    </citation>
    <scope>NUCLEOTIDE SEQUENCE [LARGE SCALE GENOMIC DNA]</scope>
    <source>
        <strain evidence="1 2">CVI_P4</strain>
    </source>
</reference>
<gene>
    <name evidence="1" type="ORF">ORI27_19835</name>
</gene>
<sequence>MTVKALSFGFAGPVFGLPADPLGFGFADPVFVVVAGPVDAEDELSSDDVSASATGTGLLANATPSPSATVAAAARVVSMTGFIESSDRSGGRAGRLRGGTRIFISSANLLPVSNCLFSSSWQVVRLTDAR</sequence>
<evidence type="ECO:0000313" key="1">
    <source>
        <dbReference type="EMBL" id="MCX2938953.1"/>
    </source>
</evidence>
<keyword evidence="2" id="KW-1185">Reference proteome</keyword>
<protein>
    <recommendedName>
        <fullName evidence="3">Secreted protein</fullName>
    </recommendedName>
</protein>
<proteinExistence type="predicted"/>
<dbReference type="Proteomes" id="UP001300745">
    <property type="component" value="Unassembled WGS sequence"/>
</dbReference>
<dbReference type="RefSeq" id="WP_265998788.1">
    <property type="nucleotide sequence ID" value="NZ_JAPJDN010000019.1"/>
</dbReference>
<accession>A0ABT3SII8</accession>
<dbReference type="EMBL" id="JAPJDO010000019">
    <property type="protein sequence ID" value="MCX2938953.1"/>
    <property type="molecule type" value="Genomic_DNA"/>
</dbReference>
<comment type="caution">
    <text evidence="1">The sequence shown here is derived from an EMBL/GenBank/DDBJ whole genome shotgun (WGS) entry which is preliminary data.</text>
</comment>
<evidence type="ECO:0000313" key="2">
    <source>
        <dbReference type="Proteomes" id="UP001300745"/>
    </source>
</evidence>
<organism evidence="1 2">
    <name type="scientific">Mycobacterium pinniadriaticum</name>
    <dbReference type="NCBI Taxonomy" id="2994102"/>
    <lineage>
        <taxon>Bacteria</taxon>
        <taxon>Bacillati</taxon>
        <taxon>Actinomycetota</taxon>
        <taxon>Actinomycetes</taxon>
        <taxon>Mycobacteriales</taxon>
        <taxon>Mycobacteriaceae</taxon>
        <taxon>Mycobacterium</taxon>
    </lineage>
</organism>